<protein>
    <recommendedName>
        <fullName evidence="3 8">Diaminopimelate epimerase</fullName>
        <shortName evidence="8">DAP epimerase</shortName>
        <ecNumber evidence="3 8">5.1.1.7</ecNumber>
    </recommendedName>
    <alternativeName>
        <fullName evidence="8">PLP-independent amino acid racemase</fullName>
    </alternativeName>
</protein>
<comment type="subcellular location">
    <subcellularLocation>
        <location evidence="8">Cytoplasm</location>
    </subcellularLocation>
</comment>
<comment type="caution">
    <text evidence="10">The sequence shown here is derived from an EMBL/GenBank/DDBJ whole genome shotgun (WGS) entry which is preliminary data.</text>
</comment>
<comment type="catalytic activity">
    <reaction evidence="7 8">
        <text>(2S,6S)-2,6-diaminopimelate = meso-2,6-diaminopimelate</text>
        <dbReference type="Rhea" id="RHEA:15393"/>
        <dbReference type="ChEBI" id="CHEBI:57609"/>
        <dbReference type="ChEBI" id="CHEBI:57791"/>
        <dbReference type="EC" id="5.1.1.7"/>
    </reaction>
</comment>
<dbReference type="InterPro" id="IPR018510">
    <property type="entry name" value="DAP_epimerase_AS"/>
</dbReference>
<evidence type="ECO:0000256" key="3">
    <source>
        <dbReference type="ARBA" id="ARBA00013080"/>
    </source>
</evidence>
<feature type="binding site" evidence="8">
    <location>
        <begin position="77"/>
        <end position="78"/>
    </location>
    <ligand>
        <name>substrate</name>
    </ligand>
</feature>
<dbReference type="UniPathway" id="UPA00034">
    <property type="reaction ID" value="UER00025"/>
</dbReference>
<comment type="caution">
    <text evidence="8">Lacks conserved residue(s) required for the propagation of feature annotation.</text>
</comment>
<proteinExistence type="inferred from homology"/>
<feature type="binding site" evidence="8">
    <location>
        <begin position="229"/>
        <end position="230"/>
    </location>
    <ligand>
        <name>substrate</name>
    </ligand>
</feature>
<dbReference type="RefSeq" id="WP_073783600.1">
    <property type="nucleotide sequence ID" value="NZ_LFBV01000001.1"/>
</dbReference>
<dbReference type="PANTHER" id="PTHR31689">
    <property type="entry name" value="DIAMINOPIMELATE EPIMERASE, CHLOROPLASTIC"/>
    <property type="match status" value="1"/>
</dbReference>
<comment type="pathway">
    <text evidence="1 8">Amino-acid biosynthesis; L-lysine biosynthesis via DAP pathway; DL-2,6-diaminopimelate from LL-2,6-diaminopimelate: step 1/1.</text>
</comment>
<feature type="binding site" evidence="8">
    <location>
        <position position="164"/>
    </location>
    <ligand>
        <name>substrate</name>
    </ligand>
</feature>
<comment type="similarity">
    <text evidence="2 8">Belongs to the diaminopimelate epimerase family.</text>
</comment>
<dbReference type="Gene3D" id="3.10.310.10">
    <property type="entry name" value="Diaminopimelate Epimerase, Chain A, domain 1"/>
    <property type="match status" value="2"/>
</dbReference>
<dbReference type="NCBIfam" id="TIGR00652">
    <property type="entry name" value="DapF"/>
    <property type="match status" value="1"/>
</dbReference>
<comment type="subunit">
    <text evidence="8">Homodimer.</text>
</comment>
<dbReference type="GO" id="GO:0005829">
    <property type="term" value="C:cytosol"/>
    <property type="evidence" value="ECO:0007669"/>
    <property type="project" value="TreeGrafter"/>
</dbReference>
<evidence type="ECO:0000256" key="4">
    <source>
        <dbReference type="ARBA" id="ARBA00022605"/>
    </source>
</evidence>
<gene>
    <name evidence="8" type="primary">dapF</name>
    <name evidence="10" type="ORF">AB852_03995</name>
</gene>
<keyword evidence="4 8" id="KW-0028">Amino-acid biosynthesis</keyword>
<keyword evidence="6 8" id="KW-0413">Isomerase</keyword>
<dbReference type="EMBL" id="LFBV01000001">
    <property type="protein sequence ID" value="OKH95895.1"/>
    <property type="molecule type" value="Genomic_DNA"/>
</dbReference>
<accession>A0A1Q4VDL4</accession>
<dbReference type="EC" id="5.1.1.7" evidence="3 8"/>
<feature type="binding site" evidence="8">
    <location>
        <begin position="239"/>
        <end position="240"/>
    </location>
    <ligand>
        <name>substrate</name>
    </ligand>
</feature>
<evidence type="ECO:0000313" key="11">
    <source>
        <dbReference type="Proteomes" id="UP000186455"/>
    </source>
</evidence>
<feature type="site" description="Could be important to modulate the pK values of the two catalytic cysteine residues" evidence="8">
    <location>
        <position position="166"/>
    </location>
</feature>
<evidence type="ECO:0000313" key="10">
    <source>
        <dbReference type="EMBL" id="OKH95895.1"/>
    </source>
</evidence>
<dbReference type="PROSITE" id="PS01326">
    <property type="entry name" value="DAP_EPIMERASE"/>
    <property type="match status" value="1"/>
</dbReference>
<dbReference type="PANTHER" id="PTHR31689:SF0">
    <property type="entry name" value="DIAMINOPIMELATE EPIMERASE"/>
    <property type="match status" value="1"/>
</dbReference>
<keyword evidence="11" id="KW-1185">Reference proteome</keyword>
<comment type="function">
    <text evidence="8">Catalyzes the stereoinversion of LL-2,6-diaminopimelate (L,L-DAP) to meso-diaminopimelate (meso-DAP), a precursor of L-lysine and an essential component of the bacterial peptidoglycan.</text>
</comment>
<dbReference type="Pfam" id="PF01678">
    <property type="entry name" value="DAP_epimerase"/>
    <property type="match status" value="2"/>
</dbReference>
<organism evidence="10 11">
    <name type="scientific">Streptomyces uncialis</name>
    <dbReference type="NCBI Taxonomy" id="1048205"/>
    <lineage>
        <taxon>Bacteria</taxon>
        <taxon>Bacillati</taxon>
        <taxon>Actinomycetota</taxon>
        <taxon>Actinomycetes</taxon>
        <taxon>Kitasatosporales</taxon>
        <taxon>Streptomycetaceae</taxon>
        <taxon>Streptomyces</taxon>
    </lineage>
</organism>
<evidence type="ECO:0000256" key="5">
    <source>
        <dbReference type="ARBA" id="ARBA00023154"/>
    </source>
</evidence>
<evidence type="ECO:0000256" key="6">
    <source>
        <dbReference type="ARBA" id="ARBA00023235"/>
    </source>
</evidence>
<feature type="binding site" evidence="8">
    <location>
        <position position="67"/>
    </location>
    <ligand>
        <name>substrate</name>
    </ligand>
</feature>
<dbReference type="STRING" id="1048205.AB852_03995"/>
<reference evidence="10 11" key="1">
    <citation type="submission" date="2015-06" db="EMBL/GenBank/DDBJ databases">
        <title>Cloning and characterization of the uncialamcin biosynthetic gene cluster.</title>
        <authorList>
            <person name="Yan X."/>
            <person name="Huang T."/>
            <person name="Ge H."/>
            <person name="Shen B."/>
        </authorList>
    </citation>
    <scope>NUCLEOTIDE SEQUENCE [LARGE SCALE GENOMIC DNA]</scope>
    <source>
        <strain evidence="10 11">DCA2648</strain>
    </source>
</reference>
<feature type="active site" evidence="9">
    <location>
        <position position="76"/>
    </location>
</feature>
<dbReference type="AlphaFoldDB" id="A0A1Q4VDL4"/>
<evidence type="ECO:0000256" key="2">
    <source>
        <dbReference type="ARBA" id="ARBA00010219"/>
    </source>
</evidence>
<dbReference type="SUPFAM" id="SSF54506">
    <property type="entry name" value="Diaminopimelate epimerase-like"/>
    <property type="match status" value="2"/>
</dbReference>
<evidence type="ECO:0000256" key="1">
    <source>
        <dbReference type="ARBA" id="ARBA00005196"/>
    </source>
</evidence>
<dbReference type="GO" id="GO:0009089">
    <property type="term" value="P:lysine biosynthetic process via diaminopimelate"/>
    <property type="evidence" value="ECO:0007669"/>
    <property type="project" value="UniProtKB-UniRule"/>
</dbReference>
<dbReference type="InterPro" id="IPR001653">
    <property type="entry name" value="DAP_epimerase_DapF"/>
</dbReference>
<evidence type="ECO:0000256" key="8">
    <source>
        <dbReference type="HAMAP-Rule" id="MF_00197"/>
    </source>
</evidence>
<feature type="binding site" evidence="8">
    <location>
        <position position="211"/>
    </location>
    <ligand>
        <name>substrate</name>
    </ligand>
</feature>
<feature type="active site" description="Proton donor" evidence="8">
    <location>
        <position position="76"/>
    </location>
</feature>
<evidence type="ECO:0000256" key="9">
    <source>
        <dbReference type="PROSITE-ProRule" id="PRU10125"/>
    </source>
</evidence>
<keyword evidence="8" id="KW-0963">Cytoplasm</keyword>
<feature type="site" description="Could be important to modulate the pK values of the two catalytic cysteine residues" evidence="8">
    <location>
        <position position="229"/>
    </location>
</feature>
<evidence type="ECO:0000256" key="7">
    <source>
        <dbReference type="ARBA" id="ARBA00051712"/>
    </source>
</evidence>
<feature type="active site" description="Proton acceptor" evidence="8">
    <location>
        <position position="238"/>
    </location>
</feature>
<dbReference type="Proteomes" id="UP000186455">
    <property type="component" value="Unassembled WGS sequence"/>
</dbReference>
<dbReference type="GO" id="GO:0008837">
    <property type="term" value="F:diaminopimelate epimerase activity"/>
    <property type="evidence" value="ECO:0007669"/>
    <property type="project" value="UniProtKB-UniRule"/>
</dbReference>
<name>A0A1Q4VDL4_9ACTN</name>
<feature type="binding site" evidence="8">
    <location>
        <position position="13"/>
    </location>
    <ligand>
        <name>substrate</name>
    </ligand>
</feature>
<dbReference type="HAMAP" id="MF_00197">
    <property type="entry name" value="DAP_epimerase"/>
    <property type="match status" value="1"/>
</dbReference>
<keyword evidence="5 8" id="KW-0457">Lysine biosynthesis</keyword>
<sequence length="349" mass="36852">MALSITKTHGSLNDILVIDGAPTDHFAPGDVERAVRLLCDRENGLGADGVYFIDDHRDGSAQAHFFNPDGSASLLCGNGMRGAGRLLLDRYQAESVVLRTGPYAFTVRAAETSGHGVRRVSVELPPVDFTPAEPIVADVAWPFVDETLSAYHPTRRVSAVAVPNSHLITVLGGEDGTDGRGGAHDAYDETELITTGTRVARAAGSFPIGANVSFVRPLAATEVFVRTFERGAGLTPSCGSGVAASRAVLSRLGRVEPGTPVVVRNPGGVARSWMQVEGDRWQPVLEGNATNVYATELDPSALLVEGPVRYESTVFTDEIHAFAAFNGENLVALKEAGVETTLEPAASAF</sequence>